<name>A0ABT8B0Z3_9NEIS</name>
<keyword evidence="1" id="KW-0812">Transmembrane</keyword>
<evidence type="ECO:0000313" key="2">
    <source>
        <dbReference type="EMBL" id="MDN3575500.1"/>
    </source>
</evidence>
<comment type="caution">
    <text evidence="2">The sequence shown here is derived from an EMBL/GenBank/DDBJ whole genome shotgun (WGS) entry which is preliminary data.</text>
</comment>
<feature type="transmembrane region" description="Helical" evidence="1">
    <location>
        <begin position="26"/>
        <end position="49"/>
    </location>
</feature>
<organism evidence="2 3">
    <name type="scientific">Chitinimonas viridis</name>
    <dbReference type="NCBI Taxonomy" id="664880"/>
    <lineage>
        <taxon>Bacteria</taxon>
        <taxon>Pseudomonadati</taxon>
        <taxon>Pseudomonadota</taxon>
        <taxon>Betaproteobacteria</taxon>
        <taxon>Neisseriales</taxon>
        <taxon>Chitinibacteraceae</taxon>
        <taxon>Chitinimonas</taxon>
    </lineage>
</organism>
<evidence type="ECO:0000256" key="1">
    <source>
        <dbReference type="SAM" id="Phobius"/>
    </source>
</evidence>
<dbReference type="RefSeq" id="WP_290331158.1">
    <property type="nucleotide sequence ID" value="NZ_JAUFPU010000002.1"/>
</dbReference>
<proteinExistence type="predicted"/>
<gene>
    <name evidence="2" type="ORF">QWZ03_01780</name>
</gene>
<keyword evidence="1" id="KW-1133">Transmembrane helix</keyword>
<evidence type="ECO:0000313" key="3">
    <source>
        <dbReference type="Proteomes" id="UP001180081"/>
    </source>
</evidence>
<reference evidence="2" key="2">
    <citation type="submission" date="2023-06" db="EMBL/GenBank/DDBJ databases">
        <authorList>
            <person name="Lucena T."/>
            <person name="Sun Q."/>
        </authorList>
    </citation>
    <scope>NUCLEOTIDE SEQUENCE</scope>
    <source>
        <strain evidence="2">CECT 7703</strain>
    </source>
</reference>
<dbReference type="EMBL" id="JAUFPU010000002">
    <property type="protein sequence ID" value="MDN3575500.1"/>
    <property type="molecule type" value="Genomic_DNA"/>
</dbReference>
<keyword evidence="3" id="KW-1185">Reference proteome</keyword>
<reference evidence="2" key="1">
    <citation type="journal article" date="2014" name="Int. J. Syst. Evol. Microbiol.">
        <title>Complete genome of a new Firmicutes species belonging to the dominant human colonic microbiota ('Ruminococcus bicirculans') reveals two chromosomes and a selective capacity to utilize plant glucans.</title>
        <authorList>
            <consortium name="NISC Comparative Sequencing Program"/>
            <person name="Wegmann U."/>
            <person name="Louis P."/>
            <person name="Goesmann A."/>
            <person name="Henrissat B."/>
            <person name="Duncan S.H."/>
            <person name="Flint H.J."/>
        </authorList>
    </citation>
    <scope>NUCLEOTIDE SEQUENCE</scope>
    <source>
        <strain evidence="2">CECT 7703</strain>
    </source>
</reference>
<keyword evidence="1" id="KW-0472">Membrane</keyword>
<sequence>MDKHFRLPHSHRDIAGNLVPPLFGGFALPLGIRLAALLLIVVALSLLAVSVV</sequence>
<dbReference type="Proteomes" id="UP001180081">
    <property type="component" value="Unassembled WGS sequence"/>
</dbReference>
<protein>
    <submittedName>
        <fullName evidence="2">Uncharacterized protein</fullName>
    </submittedName>
</protein>
<accession>A0ABT8B0Z3</accession>